<dbReference type="InterPro" id="IPR036412">
    <property type="entry name" value="HAD-like_sf"/>
</dbReference>
<keyword evidence="2" id="KW-0378">Hydrolase</keyword>
<dbReference type="GO" id="GO:0016787">
    <property type="term" value="F:hydrolase activity"/>
    <property type="evidence" value="ECO:0007669"/>
    <property type="project" value="UniProtKB-KW"/>
</dbReference>
<dbReference type="RefSeq" id="WP_183819211.1">
    <property type="nucleotide sequence ID" value="NZ_JACHOB010000006.1"/>
</dbReference>
<dbReference type="SUPFAM" id="SSF56784">
    <property type="entry name" value="HAD-like"/>
    <property type="match status" value="1"/>
</dbReference>
<keyword evidence="3" id="KW-1185">Reference proteome</keyword>
<name>A0A840I5A1_9PROT</name>
<sequence length="147" mass="16525">MTVGPSLLVVFDLDGTLADVEHRRHHVTGGNRRWDAFFAAAKDDPPVAAVIAAFHAMKAAGHEVQVWSGRSDAVRADTEAWLERHGLQPDRLIMRRARDNTPDDVLKESWLDAADRKPDLVFDDRDKVVAMWRRRGVPCFQVAPGDF</sequence>
<evidence type="ECO:0000313" key="3">
    <source>
        <dbReference type="Proteomes" id="UP000563524"/>
    </source>
</evidence>
<dbReference type="Gene3D" id="3.40.50.1000">
    <property type="entry name" value="HAD superfamily/HAD-like"/>
    <property type="match status" value="1"/>
</dbReference>
<accession>A0A840I5A1</accession>
<dbReference type="EMBL" id="JACHOB010000006">
    <property type="protein sequence ID" value="MBB4660019.1"/>
    <property type="molecule type" value="Genomic_DNA"/>
</dbReference>
<dbReference type="Pfam" id="PF25109">
    <property type="entry name" value="HAD_PNKP"/>
    <property type="match status" value="1"/>
</dbReference>
<reference evidence="2 3" key="1">
    <citation type="submission" date="2020-08" db="EMBL/GenBank/DDBJ databases">
        <title>Genomic Encyclopedia of Type Strains, Phase IV (KMG-IV): sequencing the most valuable type-strain genomes for metagenomic binning, comparative biology and taxonomic classification.</title>
        <authorList>
            <person name="Goeker M."/>
        </authorList>
    </citation>
    <scope>NUCLEOTIDE SEQUENCE [LARGE SCALE GENOMIC DNA]</scope>
    <source>
        <strain evidence="2 3">DSM 102850</strain>
    </source>
</reference>
<dbReference type="InterPro" id="IPR023214">
    <property type="entry name" value="HAD_sf"/>
</dbReference>
<gene>
    <name evidence="2" type="ORF">GGQ59_002563</name>
</gene>
<comment type="caution">
    <text evidence="2">The sequence shown here is derived from an EMBL/GenBank/DDBJ whole genome shotgun (WGS) entry which is preliminary data.</text>
</comment>
<dbReference type="Proteomes" id="UP000563524">
    <property type="component" value="Unassembled WGS sequence"/>
</dbReference>
<dbReference type="InterPro" id="IPR056782">
    <property type="entry name" value="HAD_PNKP"/>
</dbReference>
<dbReference type="AlphaFoldDB" id="A0A840I5A1"/>
<proteinExistence type="predicted"/>
<protein>
    <submittedName>
        <fullName evidence="2">Phosphoglycolate phosphatase-like HAD superfamily hydrolase</fullName>
    </submittedName>
</protein>
<feature type="domain" description="Polynucleotide kinase PNKP phosphatase" evidence="1">
    <location>
        <begin position="9"/>
        <end position="147"/>
    </location>
</feature>
<organism evidence="2 3">
    <name type="scientific">Parvularcula dongshanensis</name>
    <dbReference type="NCBI Taxonomy" id="1173995"/>
    <lineage>
        <taxon>Bacteria</taxon>
        <taxon>Pseudomonadati</taxon>
        <taxon>Pseudomonadota</taxon>
        <taxon>Alphaproteobacteria</taxon>
        <taxon>Parvularculales</taxon>
        <taxon>Parvularculaceae</taxon>
        <taxon>Parvularcula</taxon>
    </lineage>
</organism>
<evidence type="ECO:0000313" key="2">
    <source>
        <dbReference type="EMBL" id="MBB4660019.1"/>
    </source>
</evidence>
<evidence type="ECO:0000259" key="1">
    <source>
        <dbReference type="Pfam" id="PF25109"/>
    </source>
</evidence>